<dbReference type="VEuPathDB" id="FungiDB:P175DRAFT_0497259"/>
<reference evidence="1 2" key="1">
    <citation type="journal article" date="2018" name="Proc. Natl. Acad. Sci. U.S.A.">
        <title>Linking secondary metabolites to gene clusters through genome sequencing of six diverse Aspergillus species.</title>
        <authorList>
            <person name="Kaerboelling I."/>
            <person name="Vesth T.C."/>
            <person name="Frisvad J.C."/>
            <person name="Nybo J.L."/>
            <person name="Theobald S."/>
            <person name="Kuo A."/>
            <person name="Bowyer P."/>
            <person name="Matsuda Y."/>
            <person name="Mondo S."/>
            <person name="Lyhne E.K."/>
            <person name="Kogle M.E."/>
            <person name="Clum A."/>
            <person name="Lipzen A."/>
            <person name="Salamov A."/>
            <person name="Ngan C.Y."/>
            <person name="Daum C."/>
            <person name="Chiniquy J."/>
            <person name="Barry K."/>
            <person name="LaButti K."/>
            <person name="Haridas S."/>
            <person name="Simmons B.A."/>
            <person name="Magnuson J.K."/>
            <person name="Mortensen U.H."/>
            <person name="Larsen T.O."/>
            <person name="Grigoriev I.V."/>
            <person name="Baker S.E."/>
            <person name="Andersen M.R."/>
        </authorList>
    </citation>
    <scope>NUCLEOTIDE SEQUENCE [LARGE SCALE GENOMIC DNA]</scope>
    <source>
        <strain evidence="1 2">IBT 24754</strain>
    </source>
</reference>
<evidence type="ECO:0000313" key="2">
    <source>
        <dbReference type="Proteomes" id="UP000244073"/>
    </source>
</evidence>
<accession>A0A2T5M6I0</accession>
<dbReference type="RefSeq" id="XP_040755532.1">
    <property type="nucleotide sequence ID" value="XM_040896243.1"/>
</dbReference>
<evidence type="ECO:0000313" key="1">
    <source>
        <dbReference type="EMBL" id="PTU24140.1"/>
    </source>
</evidence>
<comment type="caution">
    <text evidence="1">The sequence shown here is derived from an EMBL/GenBank/DDBJ whole genome shotgun (WGS) entry which is preliminary data.</text>
</comment>
<proteinExistence type="predicted"/>
<organism evidence="1 2">
    <name type="scientific">Aspergillus ochraceoroseus IBT 24754</name>
    <dbReference type="NCBI Taxonomy" id="1392256"/>
    <lineage>
        <taxon>Eukaryota</taxon>
        <taxon>Fungi</taxon>
        <taxon>Dikarya</taxon>
        <taxon>Ascomycota</taxon>
        <taxon>Pezizomycotina</taxon>
        <taxon>Eurotiomycetes</taxon>
        <taxon>Eurotiomycetidae</taxon>
        <taxon>Eurotiales</taxon>
        <taxon>Aspergillaceae</taxon>
        <taxon>Aspergillus</taxon>
        <taxon>Aspergillus subgen. Nidulantes</taxon>
    </lineage>
</organism>
<gene>
    <name evidence="1" type="ORF">P175DRAFT_0497259</name>
</gene>
<dbReference type="Proteomes" id="UP000244073">
    <property type="component" value="Unassembled WGS sequence"/>
</dbReference>
<sequence>MPPPNYARSRLLSATSVLPQSRCLQCTQPFTHPGPLALKRDDLLLTTDKLVGSMEQPLVLVSHIQKSRYSGRLH</sequence>
<protein>
    <submittedName>
        <fullName evidence="1">Uncharacterized protein</fullName>
    </submittedName>
</protein>
<dbReference type="GeneID" id="63813125"/>
<name>A0A2T5M6I0_9EURO</name>
<dbReference type="AlphaFoldDB" id="A0A2T5M6I0"/>
<dbReference type="EMBL" id="MSFN02000001">
    <property type="protein sequence ID" value="PTU24140.1"/>
    <property type="molecule type" value="Genomic_DNA"/>
</dbReference>